<evidence type="ECO:0000313" key="7">
    <source>
        <dbReference type="EMBL" id="GAB1222769.1"/>
    </source>
</evidence>
<dbReference type="Gene3D" id="3.40.50.1220">
    <property type="entry name" value="TPP-binding domain"/>
    <property type="match status" value="1"/>
</dbReference>
<dbReference type="InterPro" id="IPR050134">
    <property type="entry name" value="NAD-dep_sirtuin_deacylases"/>
</dbReference>
<reference evidence="7 8" key="1">
    <citation type="journal article" date="2019" name="PLoS Negl. Trop. Dis.">
        <title>Whole genome sequencing of Entamoeba nuttalli reveals mammalian host-related molecular signatures and a novel octapeptide-repeat surface protein.</title>
        <authorList>
            <person name="Tanaka M."/>
            <person name="Makiuchi T."/>
            <person name="Komiyama T."/>
            <person name="Shiina T."/>
            <person name="Osaki K."/>
            <person name="Tachibana H."/>
        </authorList>
    </citation>
    <scope>NUCLEOTIDE SEQUENCE [LARGE SCALE GENOMIC DNA]</scope>
    <source>
        <strain evidence="7 8">P19-061405</strain>
    </source>
</reference>
<dbReference type="InterPro" id="IPR026590">
    <property type="entry name" value="Ssirtuin_cat_dom"/>
</dbReference>
<accession>A0ABQ0DIU5</accession>
<keyword evidence="2" id="KW-0808">Transferase</keyword>
<feature type="binding site" evidence="4">
    <location>
        <position position="145"/>
    </location>
    <ligand>
        <name>Zn(2+)</name>
        <dbReference type="ChEBI" id="CHEBI:29105"/>
    </ligand>
</feature>
<dbReference type="Pfam" id="PF02146">
    <property type="entry name" value="SIR2"/>
    <property type="match status" value="1"/>
</dbReference>
<organism evidence="7 8">
    <name type="scientific">Entamoeba nuttalli</name>
    <dbReference type="NCBI Taxonomy" id="412467"/>
    <lineage>
        <taxon>Eukaryota</taxon>
        <taxon>Amoebozoa</taxon>
        <taxon>Evosea</taxon>
        <taxon>Archamoebae</taxon>
        <taxon>Mastigamoebida</taxon>
        <taxon>Entamoebidae</taxon>
        <taxon>Entamoeba</taxon>
    </lineage>
</organism>
<evidence type="ECO:0000256" key="1">
    <source>
        <dbReference type="ARBA" id="ARBA00006988"/>
    </source>
</evidence>
<keyword evidence="5" id="KW-0472">Membrane</keyword>
<dbReference type="CDD" id="cd01407">
    <property type="entry name" value="SIR2-fam"/>
    <property type="match status" value="1"/>
</dbReference>
<evidence type="ECO:0000256" key="3">
    <source>
        <dbReference type="ARBA" id="ARBA00023027"/>
    </source>
</evidence>
<dbReference type="NCBIfam" id="NF001753">
    <property type="entry name" value="PRK00481.1-3"/>
    <property type="match status" value="1"/>
</dbReference>
<evidence type="ECO:0000256" key="4">
    <source>
        <dbReference type="PROSITE-ProRule" id="PRU00236"/>
    </source>
</evidence>
<comment type="caution">
    <text evidence="7">The sequence shown here is derived from an EMBL/GenBank/DDBJ whole genome shotgun (WGS) entry which is preliminary data.</text>
</comment>
<sequence>MSIDSNWLEELELYNSLDDSIDIDIEMIARSMEKSKNVTVLTGAGISVESGIPDFRSSNGLWKRYDPSVYGSYSNFKKHPELFWKMTEEIHKITAYPNHVHEALAELEKIGVVKTIVTQNVDGLHQQAGSKNVVEMHGSGRACYCIDCDYISRADDDIWSKPVPPSQCIPRCPKCGGLLKLDVVLFGEKLDRVTYDEVVEASTKIDFLLVIGTSLQVAPCNIIPFRAKHCGAQVAFINCSKTPMDEYADFVVRGDLKEIVPKIANKIKEIREKRFNGLKRAWLLSYSFAIVIVTMLVTFYNNVFHQNLKISTLDNIDGTETPVVSEYEPTLRRHSIPLEECGFE</sequence>
<name>A0ABQ0DIU5_9EUKA</name>
<dbReference type="PANTHER" id="PTHR11085">
    <property type="entry name" value="NAD-DEPENDENT PROTEIN DEACYLASE SIRTUIN-5, MITOCHONDRIAL-RELATED"/>
    <property type="match status" value="1"/>
</dbReference>
<gene>
    <name evidence="7" type="ORF">ENUP19_0121G0127</name>
</gene>
<keyword evidence="5" id="KW-0812">Transmembrane</keyword>
<dbReference type="Gene3D" id="3.30.1600.10">
    <property type="entry name" value="SIR2/SIRT2 'Small Domain"/>
    <property type="match status" value="1"/>
</dbReference>
<evidence type="ECO:0000313" key="8">
    <source>
        <dbReference type="Proteomes" id="UP001628156"/>
    </source>
</evidence>
<evidence type="ECO:0000256" key="2">
    <source>
        <dbReference type="ARBA" id="ARBA00022679"/>
    </source>
</evidence>
<keyword evidence="4" id="KW-0479">Metal-binding</keyword>
<protein>
    <recommendedName>
        <fullName evidence="6">Deacetylase sirtuin-type domain-containing protein</fullName>
    </recommendedName>
</protein>
<dbReference type="PROSITE" id="PS50305">
    <property type="entry name" value="SIRTUIN"/>
    <property type="match status" value="1"/>
</dbReference>
<feature type="active site" description="Proton acceptor" evidence="4">
    <location>
        <position position="137"/>
    </location>
</feature>
<evidence type="ECO:0000256" key="5">
    <source>
        <dbReference type="SAM" id="Phobius"/>
    </source>
</evidence>
<feature type="binding site" evidence="4">
    <location>
        <position position="148"/>
    </location>
    <ligand>
        <name>Zn(2+)</name>
        <dbReference type="ChEBI" id="CHEBI:29105"/>
    </ligand>
</feature>
<dbReference type="PANTHER" id="PTHR11085:SF10">
    <property type="entry name" value="NAD-DEPENDENT PROTEIN DEACYLASE SIRTUIN-5, MITOCHONDRIAL-RELATED"/>
    <property type="match status" value="1"/>
</dbReference>
<keyword evidence="3" id="KW-0520">NAD</keyword>
<dbReference type="InterPro" id="IPR029035">
    <property type="entry name" value="DHS-like_NAD/FAD-binding_dom"/>
</dbReference>
<keyword evidence="5" id="KW-1133">Transmembrane helix</keyword>
<feature type="domain" description="Deacetylase sirtuin-type" evidence="6">
    <location>
        <begin position="18"/>
        <end position="273"/>
    </location>
</feature>
<feature type="binding site" evidence="4">
    <location>
        <position position="172"/>
    </location>
    <ligand>
        <name>Zn(2+)</name>
        <dbReference type="ChEBI" id="CHEBI:29105"/>
    </ligand>
</feature>
<proteinExistence type="inferred from homology"/>
<feature type="transmembrane region" description="Helical" evidence="5">
    <location>
        <begin position="281"/>
        <end position="300"/>
    </location>
</feature>
<dbReference type="InterPro" id="IPR026591">
    <property type="entry name" value="Sirtuin_cat_small_dom_sf"/>
</dbReference>
<keyword evidence="8" id="KW-1185">Reference proteome</keyword>
<comment type="similarity">
    <text evidence="1">Belongs to the sirtuin family.</text>
</comment>
<dbReference type="InterPro" id="IPR003000">
    <property type="entry name" value="Sirtuin"/>
</dbReference>
<dbReference type="Proteomes" id="UP001628156">
    <property type="component" value="Unassembled WGS sequence"/>
</dbReference>
<dbReference type="SUPFAM" id="SSF52467">
    <property type="entry name" value="DHS-like NAD/FAD-binding domain"/>
    <property type="match status" value="1"/>
</dbReference>
<keyword evidence="4" id="KW-0862">Zinc</keyword>
<dbReference type="EMBL" id="BAAFRS010000121">
    <property type="protein sequence ID" value="GAB1222769.1"/>
    <property type="molecule type" value="Genomic_DNA"/>
</dbReference>
<feature type="binding site" evidence="4">
    <location>
        <position position="175"/>
    </location>
    <ligand>
        <name>Zn(2+)</name>
        <dbReference type="ChEBI" id="CHEBI:29105"/>
    </ligand>
</feature>
<evidence type="ECO:0000259" key="6">
    <source>
        <dbReference type="PROSITE" id="PS50305"/>
    </source>
</evidence>